<reference evidence="3" key="1">
    <citation type="journal article" date="2019" name="Int. J. Syst. Evol. Microbiol.">
        <title>The Global Catalogue of Microorganisms (GCM) 10K type strain sequencing project: providing services to taxonomists for standard genome sequencing and annotation.</title>
        <authorList>
            <consortium name="The Broad Institute Genomics Platform"/>
            <consortium name="The Broad Institute Genome Sequencing Center for Infectious Disease"/>
            <person name="Wu L."/>
            <person name="Ma J."/>
        </authorList>
    </citation>
    <scope>NUCLEOTIDE SEQUENCE [LARGE SCALE GENOMIC DNA]</scope>
    <source>
        <strain evidence="3">JCM 13581</strain>
    </source>
</reference>
<evidence type="ECO:0000256" key="1">
    <source>
        <dbReference type="SAM" id="MobiDB-lite"/>
    </source>
</evidence>
<dbReference type="Gene3D" id="3.40.50.300">
    <property type="entry name" value="P-loop containing nucleotide triphosphate hydrolases"/>
    <property type="match status" value="1"/>
</dbReference>
<dbReference type="PANTHER" id="PTHR43394">
    <property type="entry name" value="ATP-DEPENDENT PERMEASE MDL1, MITOCHONDRIAL"/>
    <property type="match status" value="1"/>
</dbReference>
<dbReference type="Proteomes" id="UP001501303">
    <property type="component" value="Unassembled WGS sequence"/>
</dbReference>
<dbReference type="EMBL" id="BAAAMJ010000018">
    <property type="protein sequence ID" value="GAA1910870.1"/>
    <property type="molecule type" value="Genomic_DNA"/>
</dbReference>
<dbReference type="InterPro" id="IPR039421">
    <property type="entry name" value="Type_1_exporter"/>
</dbReference>
<evidence type="ECO:0000313" key="2">
    <source>
        <dbReference type="EMBL" id="GAA1910870.1"/>
    </source>
</evidence>
<dbReference type="InterPro" id="IPR027417">
    <property type="entry name" value="P-loop_NTPase"/>
</dbReference>
<feature type="region of interest" description="Disordered" evidence="1">
    <location>
        <begin position="80"/>
        <end position="108"/>
    </location>
</feature>
<sequence>MLDEPTAALDARAEHRVFSGLRGLARDRAVLPITHRLANVAVADRIVVLNRGRIEQEGDFDRLSTEPGLFRELWQLQQRAPRRRGAADSAPALPTQNGRAAAAGDAVS</sequence>
<comment type="caution">
    <text evidence="2">The sequence shown here is derived from an EMBL/GenBank/DDBJ whole genome shotgun (WGS) entry which is preliminary data.</text>
</comment>
<keyword evidence="3" id="KW-1185">Reference proteome</keyword>
<dbReference type="SUPFAM" id="SSF52540">
    <property type="entry name" value="P-loop containing nucleoside triphosphate hydrolases"/>
    <property type="match status" value="1"/>
</dbReference>
<evidence type="ECO:0000313" key="3">
    <source>
        <dbReference type="Proteomes" id="UP001501303"/>
    </source>
</evidence>
<dbReference type="PANTHER" id="PTHR43394:SF1">
    <property type="entry name" value="ATP-BINDING CASSETTE SUB-FAMILY B MEMBER 10, MITOCHONDRIAL"/>
    <property type="match status" value="1"/>
</dbReference>
<organism evidence="2 3">
    <name type="scientific">Streptomyces sodiiphilus</name>
    <dbReference type="NCBI Taxonomy" id="226217"/>
    <lineage>
        <taxon>Bacteria</taxon>
        <taxon>Bacillati</taxon>
        <taxon>Actinomycetota</taxon>
        <taxon>Actinomycetes</taxon>
        <taxon>Kitasatosporales</taxon>
        <taxon>Streptomycetaceae</taxon>
        <taxon>Streptomyces</taxon>
    </lineage>
</organism>
<proteinExistence type="predicted"/>
<gene>
    <name evidence="2" type="ORF">GCM10009716_20880</name>
</gene>
<evidence type="ECO:0008006" key="4">
    <source>
        <dbReference type="Google" id="ProtNLM"/>
    </source>
</evidence>
<name>A0ABP5ADB1_9ACTN</name>
<protein>
    <recommendedName>
        <fullName evidence="4">ABC transporter ATP-binding protein</fullName>
    </recommendedName>
</protein>
<dbReference type="RefSeq" id="WP_344260746.1">
    <property type="nucleotide sequence ID" value="NZ_BAAAMJ010000018.1"/>
</dbReference>
<accession>A0ABP5ADB1</accession>